<organism evidence="2 3">
    <name type="scientific">Rhizobium oryzicola</name>
    <dbReference type="NCBI Taxonomy" id="1232668"/>
    <lineage>
        <taxon>Bacteria</taxon>
        <taxon>Pseudomonadati</taxon>
        <taxon>Pseudomonadota</taxon>
        <taxon>Alphaproteobacteria</taxon>
        <taxon>Hyphomicrobiales</taxon>
        <taxon>Rhizobiaceae</taxon>
        <taxon>Rhizobium/Agrobacterium group</taxon>
        <taxon>Rhizobium</taxon>
    </lineage>
</organism>
<name>A0ABT8SRJ9_9HYPH</name>
<dbReference type="SUPFAM" id="SSF52091">
    <property type="entry name" value="SpoIIaa-like"/>
    <property type="match status" value="1"/>
</dbReference>
<sequence length="99" mass="10959">MAGKKAEKGNLKLVAVLDLNEASVLHGQLMNARGHDVTIDASEVQRVGVQCVQVLMAAAKAWEEDKKTFVFEKVSDAFRKTMQLIGINIDHLLAKEIRQ</sequence>
<reference evidence="2" key="1">
    <citation type="journal article" date="2015" name="Int. J. Syst. Evol. Microbiol.">
        <title>Rhizobium oryzicola sp. nov., potential plant-growth-promoting endophytic bacteria isolated from rice roots.</title>
        <authorList>
            <person name="Zhang X.X."/>
            <person name="Gao J.S."/>
            <person name="Cao Y.H."/>
            <person name="Sheirdil R.A."/>
            <person name="Wang X.C."/>
            <person name="Zhang L."/>
        </authorList>
    </citation>
    <scope>NUCLEOTIDE SEQUENCE</scope>
    <source>
        <strain evidence="2">05753</strain>
    </source>
</reference>
<dbReference type="RefSeq" id="WP_302075125.1">
    <property type="nucleotide sequence ID" value="NZ_JAUKWQ010000001.1"/>
</dbReference>
<gene>
    <name evidence="2" type="ORF">Q2T52_02665</name>
</gene>
<dbReference type="Proteomes" id="UP001169006">
    <property type="component" value="Unassembled WGS sequence"/>
</dbReference>
<evidence type="ECO:0000313" key="2">
    <source>
        <dbReference type="EMBL" id="MDO1580986.1"/>
    </source>
</evidence>
<accession>A0ABT8SRJ9</accession>
<proteinExistence type="predicted"/>
<protein>
    <submittedName>
        <fullName evidence="2">STAS domain-containing protein</fullName>
    </submittedName>
</protein>
<keyword evidence="3" id="KW-1185">Reference proteome</keyword>
<dbReference type="Pfam" id="PF13466">
    <property type="entry name" value="STAS_2"/>
    <property type="match status" value="1"/>
</dbReference>
<reference evidence="2" key="2">
    <citation type="submission" date="2023-07" db="EMBL/GenBank/DDBJ databases">
        <authorList>
            <person name="Sun H."/>
        </authorList>
    </citation>
    <scope>NUCLEOTIDE SEQUENCE</scope>
    <source>
        <strain evidence="2">05753</strain>
    </source>
</reference>
<dbReference type="Gene3D" id="3.30.750.24">
    <property type="entry name" value="STAS domain"/>
    <property type="match status" value="1"/>
</dbReference>
<dbReference type="InterPro" id="IPR058548">
    <property type="entry name" value="MlaB-like_STAS"/>
</dbReference>
<evidence type="ECO:0000313" key="3">
    <source>
        <dbReference type="Proteomes" id="UP001169006"/>
    </source>
</evidence>
<evidence type="ECO:0000259" key="1">
    <source>
        <dbReference type="Pfam" id="PF13466"/>
    </source>
</evidence>
<comment type="caution">
    <text evidence="2">The sequence shown here is derived from an EMBL/GenBank/DDBJ whole genome shotgun (WGS) entry which is preliminary data.</text>
</comment>
<feature type="domain" description="MlaB-like STAS" evidence="1">
    <location>
        <begin position="11"/>
        <end position="87"/>
    </location>
</feature>
<dbReference type="InterPro" id="IPR036513">
    <property type="entry name" value="STAS_dom_sf"/>
</dbReference>
<dbReference type="EMBL" id="JAUKWQ010000001">
    <property type="protein sequence ID" value="MDO1580986.1"/>
    <property type="molecule type" value="Genomic_DNA"/>
</dbReference>